<dbReference type="Proteomes" id="UP000566663">
    <property type="component" value="Unassembled WGS sequence"/>
</dbReference>
<dbReference type="CDD" id="cd06127">
    <property type="entry name" value="DEDDh"/>
    <property type="match status" value="1"/>
</dbReference>
<organism evidence="2 3">
    <name type="scientific">Brevundimonas basaltis</name>
    <dbReference type="NCBI Taxonomy" id="472166"/>
    <lineage>
        <taxon>Bacteria</taxon>
        <taxon>Pseudomonadati</taxon>
        <taxon>Pseudomonadota</taxon>
        <taxon>Alphaproteobacteria</taxon>
        <taxon>Caulobacterales</taxon>
        <taxon>Caulobacteraceae</taxon>
        <taxon>Brevundimonas</taxon>
    </lineage>
</organism>
<dbReference type="GO" id="GO:0003676">
    <property type="term" value="F:nucleic acid binding"/>
    <property type="evidence" value="ECO:0007669"/>
    <property type="project" value="InterPro"/>
</dbReference>
<dbReference type="RefSeq" id="WP_183251702.1">
    <property type="nucleotide sequence ID" value="NZ_BAAAFF010000004.1"/>
</dbReference>
<comment type="caution">
    <text evidence="2">The sequence shown here is derived from an EMBL/GenBank/DDBJ whole genome shotgun (WGS) entry which is preliminary data.</text>
</comment>
<feature type="domain" description="Exonuclease" evidence="1">
    <location>
        <begin position="2"/>
        <end position="171"/>
    </location>
</feature>
<dbReference type="Pfam" id="PF00929">
    <property type="entry name" value="RNase_T"/>
    <property type="match status" value="1"/>
</dbReference>
<reference evidence="2 3" key="1">
    <citation type="submission" date="2020-08" db="EMBL/GenBank/DDBJ databases">
        <title>Genomic Encyclopedia of Type Strains, Phase IV (KMG-IV): sequencing the most valuable type-strain genomes for metagenomic binning, comparative biology and taxonomic classification.</title>
        <authorList>
            <person name="Goeker M."/>
        </authorList>
    </citation>
    <scope>NUCLEOTIDE SEQUENCE [LARGE SCALE GENOMIC DNA]</scope>
    <source>
        <strain evidence="2 3">DSM 25335</strain>
    </source>
</reference>
<dbReference type="InterPro" id="IPR036397">
    <property type="entry name" value="RNaseH_sf"/>
</dbReference>
<evidence type="ECO:0000313" key="3">
    <source>
        <dbReference type="Proteomes" id="UP000566663"/>
    </source>
</evidence>
<dbReference type="EMBL" id="JACHFZ010000001">
    <property type="protein sequence ID" value="MBB5290816.1"/>
    <property type="molecule type" value="Genomic_DNA"/>
</dbReference>
<sequence>MRLRVVDLETTGGDRASEIIEVGVVDVVREGDGWRALAPVSKLFRPRGPISFHAMAVHHLTPEDFCDDDPHCDEYALRALFAEPADVMVAHSARFERGFIADTATGGLPWICTVRASKQVWPEAPGHSNQVLRYWRGLRLDPALALPAHRAGPDAWVTAHILIDLLKAATVEQMLEWTREPRRLERIPFGKHRGRPWGEAPDDYLRWMAAQGDMDADVVAAARQELALRAGALAAGGDAG</sequence>
<evidence type="ECO:0000259" key="1">
    <source>
        <dbReference type="SMART" id="SM00479"/>
    </source>
</evidence>
<gene>
    <name evidence="2" type="ORF">HNQ67_000312</name>
</gene>
<proteinExistence type="predicted"/>
<dbReference type="Gene3D" id="3.30.420.10">
    <property type="entry name" value="Ribonuclease H-like superfamily/Ribonuclease H"/>
    <property type="match status" value="1"/>
</dbReference>
<keyword evidence="3" id="KW-1185">Reference proteome</keyword>
<dbReference type="PANTHER" id="PTHR30231:SF37">
    <property type="entry name" value="EXODEOXYRIBONUCLEASE 10"/>
    <property type="match status" value="1"/>
</dbReference>
<name>A0A7W8HVS7_9CAUL</name>
<dbReference type="SUPFAM" id="SSF53098">
    <property type="entry name" value="Ribonuclease H-like"/>
    <property type="match status" value="1"/>
</dbReference>
<accession>A0A7W8HVS7</accession>
<dbReference type="GO" id="GO:0045004">
    <property type="term" value="P:DNA replication proofreading"/>
    <property type="evidence" value="ECO:0007669"/>
    <property type="project" value="TreeGrafter"/>
</dbReference>
<protein>
    <submittedName>
        <fullName evidence="2">Exodeoxyribonuclease X</fullName>
        <ecNumber evidence="2">3.1.11.-</ecNumber>
    </submittedName>
</protein>
<dbReference type="EC" id="3.1.11.-" evidence="2"/>
<keyword evidence="2" id="KW-0378">Hydrolase</keyword>
<evidence type="ECO:0000313" key="2">
    <source>
        <dbReference type="EMBL" id="MBB5290816.1"/>
    </source>
</evidence>
<dbReference type="GO" id="GO:0005829">
    <property type="term" value="C:cytosol"/>
    <property type="evidence" value="ECO:0007669"/>
    <property type="project" value="TreeGrafter"/>
</dbReference>
<dbReference type="GO" id="GO:0008408">
    <property type="term" value="F:3'-5' exonuclease activity"/>
    <property type="evidence" value="ECO:0007669"/>
    <property type="project" value="TreeGrafter"/>
</dbReference>
<dbReference type="AlphaFoldDB" id="A0A7W8HVS7"/>
<dbReference type="PANTHER" id="PTHR30231">
    <property type="entry name" value="DNA POLYMERASE III SUBUNIT EPSILON"/>
    <property type="match status" value="1"/>
</dbReference>
<dbReference type="InterPro" id="IPR013520">
    <property type="entry name" value="Ribonucl_H"/>
</dbReference>
<dbReference type="InterPro" id="IPR012337">
    <property type="entry name" value="RNaseH-like_sf"/>
</dbReference>
<dbReference type="SMART" id="SM00479">
    <property type="entry name" value="EXOIII"/>
    <property type="match status" value="1"/>
</dbReference>